<dbReference type="InterPro" id="IPR006311">
    <property type="entry name" value="TAT_signal"/>
</dbReference>
<sequence>MISRRALLGAGAGLAAAAGPLAAVPSATAQPRRSSVPWHRLESWLTGDVVLPGQAQYDPARKLATAMFDTIHPQAVVLAESPRDVSRTLRFAQHHGLHTAVRSGGHNYGGWSTSEGLVINMTRMNGVRACGRTAKVGTGAQGVDIVERLAPHGVAVAGGFCPSVSPGGFITGGGTGWQYRKYGPASDQLVSARVVLADGRVVTASRDSHPDLYWALRGGGGGNFGVVTHFEVEANPITHVGHYVLTWDWDDAPDVVHAYLRWAEQASGDLACGALLRLPDAAPGNRPTVIITGVHFGGVAKLERELAELVSLAGTSPATRAVEELSYERAMMRVFGCEDRTVDACHLTGSNPEAALPRQAWVKNRGRMFDANLSRQGVTDLLTAYEAERRAGQTRIVSLLGLGARANLPATGDTAWVHRDALYSATCTVSLASATPPAEERQAAQHWLDGIFTAIDPHSNGRSYVNFPDTALENWAEAYYGSNLPRLRQVKRSYDPHGFFRFPQSVPLP</sequence>
<dbReference type="GO" id="GO:0071949">
    <property type="term" value="F:FAD binding"/>
    <property type="evidence" value="ECO:0007669"/>
    <property type="project" value="InterPro"/>
</dbReference>
<dbReference type="PROSITE" id="PS51318">
    <property type="entry name" value="TAT"/>
    <property type="match status" value="1"/>
</dbReference>
<feature type="chain" id="PRO_5037572425" evidence="6">
    <location>
        <begin position="30"/>
        <end position="509"/>
    </location>
</feature>
<dbReference type="PANTHER" id="PTHR42973:SF39">
    <property type="entry name" value="FAD-BINDING PCMH-TYPE DOMAIN-CONTAINING PROTEIN"/>
    <property type="match status" value="1"/>
</dbReference>
<accession>A0A927IDL9</accession>
<reference evidence="8" key="1">
    <citation type="submission" date="2020-09" db="EMBL/GenBank/DDBJ databases">
        <title>Secondary metabolite and genome analysis of marine Streptomyces chumphonensis KK1-2T.</title>
        <authorList>
            <person name="Phongsopitanun W."/>
            <person name="Kanchanasin P."/>
            <person name="Pittayakhajonwut P."/>
            <person name="Suwanborirux K."/>
            <person name="Tanasupawat S."/>
        </authorList>
    </citation>
    <scope>NUCLEOTIDE SEQUENCE</scope>
    <source>
        <strain evidence="8">KK1-2</strain>
    </source>
</reference>
<keyword evidence="6" id="KW-0732">Signal</keyword>
<evidence type="ECO:0000256" key="4">
    <source>
        <dbReference type="ARBA" id="ARBA00022827"/>
    </source>
</evidence>
<keyword evidence="5" id="KW-0560">Oxidoreductase</keyword>
<dbReference type="InterPro" id="IPR016167">
    <property type="entry name" value="FAD-bd_PCMH_sub1"/>
</dbReference>
<name>A0A927IDL9_9ACTN</name>
<dbReference type="Gene3D" id="3.40.462.20">
    <property type="match status" value="1"/>
</dbReference>
<evidence type="ECO:0000259" key="7">
    <source>
        <dbReference type="PROSITE" id="PS51387"/>
    </source>
</evidence>
<dbReference type="InterPro" id="IPR016166">
    <property type="entry name" value="FAD-bd_PCMH"/>
</dbReference>
<gene>
    <name evidence="8" type="ORF">IF129_14650</name>
</gene>
<feature type="signal peptide" evidence="6">
    <location>
        <begin position="1"/>
        <end position="29"/>
    </location>
</feature>
<evidence type="ECO:0000256" key="5">
    <source>
        <dbReference type="ARBA" id="ARBA00023002"/>
    </source>
</evidence>
<protein>
    <submittedName>
        <fullName evidence="8">FAD-binding oxidoreductase</fullName>
    </submittedName>
</protein>
<dbReference type="EMBL" id="JACXYU010000006">
    <property type="protein sequence ID" value="MBD3932789.1"/>
    <property type="molecule type" value="Genomic_DNA"/>
</dbReference>
<dbReference type="Pfam" id="PF08031">
    <property type="entry name" value="BBE"/>
    <property type="match status" value="1"/>
</dbReference>
<proteinExistence type="inferred from homology"/>
<dbReference type="SUPFAM" id="SSF56176">
    <property type="entry name" value="FAD-binding/transporter-associated domain-like"/>
    <property type="match status" value="1"/>
</dbReference>
<dbReference type="GO" id="GO:0016491">
    <property type="term" value="F:oxidoreductase activity"/>
    <property type="evidence" value="ECO:0007669"/>
    <property type="project" value="UniProtKB-KW"/>
</dbReference>
<dbReference type="InterPro" id="IPR050416">
    <property type="entry name" value="FAD-linked_Oxidoreductase"/>
</dbReference>
<dbReference type="Pfam" id="PF01565">
    <property type="entry name" value="FAD_binding_4"/>
    <property type="match status" value="1"/>
</dbReference>
<evidence type="ECO:0000313" key="8">
    <source>
        <dbReference type="EMBL" id="MBD3932789.1"/>
    </source>
</evidence>
<evidence type="ECO:0000256" key="2">
    <source>
        <dbReference type="ARBA" id="ARBA00005466"/>
    </source>
</evidence>
<comment type="cofactor">
    <cofactor evidence="1">
        <name>FAD</name>
        <dbReference type="ChEBI" id="CHEBI:57692"/>
    </cofactor>
</comment>
<dbReference type="InterPro" id="IPR012951">
    <property type="entry name" value="BBE"/>
</dbReference>
<dbReference type="InterPro" id="IPR006094">
    <property type="entry name" value="Oxid_FAD_bind_N"/>
</dbReference>
<keyword evidence="3" id="KW-0285">Flavoprotein</keyword>
<dbReference type="RefSeq" id="WP_191210076.1">
    <property type="nucleotide sequence ID" value="NZ_BAABKL010000014.1"/>
</dbReference>
<dbReference type="InterPro" id="IPR036318">
    <property type="entry name" value="FAD-bd_PCMH-like_sf"/>
</dbReference>
<dbReference type="Gene3D" id="3.30.465.10">
    <property type="match status" value="1"/>
</dbReference>
<dbReference type="InterPro" id="IPR016169">
    <property type="entry name" value="FAD-bd_PCMH_sub2"/>
</dbReference>
<evidence type="ECO:0000313" key="9">
    <source>
        <dbReference type="Proteomes" id="UP000632289"/>
    </source>
</evidence>
<comment type="caution">
    <text evidence="8">The sequence shown here is derived from an EMBL/GenBank/DDBJ whole genome shotgun (WGS) entry which is preliminary data.</text>
</comment>
<evidence type="ECO:0000256" key="3">
    <source>
        <dbReference type="ARBA" id="ARBA00022630"/>
    </source>
</evidence>
<dbReference type="AlphaFoldDB" id="A0A927IDL9"/>
<keyword evidence="9" id="KW-1185">Reference proteome</keyword>
<evidence type="ECO:0000256" key="1">
    <source>
        <dbReference type="ARBA" id="ARBA00001974"/>
    </source>
</evidence>
<organism evidence="8 9">
    <name type="scientific">Streptomyces chumphonensis</name>
    <dbReference type="NCBI Taxonomy" id="1214925"/>
    <lineage>
        <taxon>Bacteria</taxon>
        <taxon>Bacillati</taxon>
        <taxon>Actinomycetota</taxon>
        <taxon>Actinomycetes</taxon>
        <taxon>Kitasatosporales</taxon>
        <taxon>Streptomycetaceae</taxon>
        <taxon>Streptomyces</taxon>
    </lineage>
</organism>
<feature type="domain" description="FAD-binding PCMH-type" evidence="7">
    <location>
        <begin position="69"/>
        <end position="237"/>
    </location>
</feature>
<dbReference type="Proteomes" id="UP000632289">
    <property type="component" value="Unassembled WGS sequence"/>
</dbReference>
<keyword evidence="4" id="KW-0274">FAD</keyword>
<comment type="similarity">
    <text evidence="2">Belongs to the oxygen-dependent FAD-linked oxidoreductase family.</text>
</comment>
<dbReference type="PROSITE" id="PS51387">
    <property type="entry name" value="FAD_PCMH"/>
    <property type="match status" value="1"/>
</dbReference>
<dbReference type="Gene3D" id="3.30.43.10">
    <property type="entry name" value="Uridine Diphospho-n-acetylenolpyruvylglucosamine Reductase, domain 2"/>
    <property type="match status" value="1"/>
</dbReference>
<dbReference type="PANTHER" id="PTHR42973">
    <property type="entry name" value="BINDING OXIDOREDUCTASE, PUTATIVE (AFU_ORTHOLOGUE AFUA_1G17690)-RELATED"/>
    <property type="match status" value="1"/>
</dbReference>
<evidence type="ECO:0000256" key="6">
    <source>
        <dbReference type="SAM" id="SignalP"/>
    </source>
</evidence>